<keyword evidence="2" id="KW-1133">Transmembrane helix</keyword>
<protein>
    <submittedName>
        <fullName evidence="3">Uncharacterized protein</fullName>
    </submittedName>
</protein>
<reference evidence="3" key="1">
    <citation type="submission" date="2020-05" db="UniProtKB">
        <authorList>
            <consortium name="EnsemblMetazoa"/>
        </authorList>
    </citation>
    <scope>IDENTIFICATION</scope>
    <source>
        <strain evidence="3">TTRI</strain>
    </source>
</reference>
<dbReference type="Proteomes" id="UP000078200">
    <property type="component" value="Unassembled WGS sequence"/>
</dbReference>
<evidence type="ECO:0000256" key="2">
    <source>
        <dbReference type="SAM" id="Phobius"/>
    </source>
</evidence>
<name>A0A1A9V8Q5_GLOAU</name>
<dbReference type="AlphaFoldDB" id="A0A1A9V8Q5"/>
<feature type="compositionally biased region" description="Basic and acidic residues" evidence="1">
    <location>
        <begin position="57"/>
        <end position="67"/>
    </location>
</feature>
<feature type="region of interest" description="Disordered" evidence="1">
    <location>
        <begin position="57"/>
        <end position="85"/>
    </location>
</feature>
<evidence type="ECO:0000313" key="4">
    <source>
        <dbReference type="Proteomes" id="UP000078200"/>
    </source>
</evidence>
<evidence type="ECO:0000313" key="3">
    <source>
        <dbReference type="EnsemblMetazoa" id="GAUT029509-PA"/>
    </source>
</evidence>
<dbReference type="VEuPathDB" id="VectorBase:GAUT029509"/>
<feature type="transmembrane region" description="Helical" evidence="2">
    <location>
        <begin position="6"/>
        <end position="33"/>
    </location>
</feature>
<sequence length="102" mass="11292">MLSTYAAAYGIHFSLILASTSSAAFSITVSLGWSSSYRILYINPLTSLSARVVKEKQADNGKEREKNLYANFPTGNGQNTPPIKDRIQPQLRECHTFCISCM</sequence>
<dbReference type="EnsemblMetazoa" id="GAUT029509-RA">
    <property type="protein sequence ID" value="GAUT029509-PA"/>
    <property type="gene ID" value="GAUT029509"/>
</dbReference>
<accession>A0A1A9V8Q5</accession>
<keyword evidence="2" id="KW-0472">Membrane</keyword>
<keyword evidence="4" id="KW-1185">Reference proteome</keyword>
<evidence type="ECO:0000256" key="1">
    <source>
        <dbReference type="SAM" id="MobiDB-lite"/>
    </source>
</evidence>
<keyword evidence="2" id="KW-0812">Transmembrane</keyword>
<proteinExistence type="predicted"/>
<organism evidence="3 4">
    <name type="scientific">Glossina austeni</name>
    <name type="common">Savannah tsetse fly</name>
    <dbReference type="NCBI Taxonomy" id="7395"/>
    <lineage>
        <taxon>Eukaryota</taxon>
        <taxon>Metazoa</taxon>
        <taxon>Ecdysozoa</taxon>
        <taxon>Arthropoda</taxon>
        <taxon>Hexapoda</taxon>
        <taxon>Insecta</taxon>
        <taxon>Pterygota</taxon>
        <taxon>Neoptera</taxon>
        <taxon>Endopterygota</taxon>
        <taxon>Diptera</taxon>
        <taxon>Brachycera</taxon>
        <taxon>Muscomorpha</taxon>
        <taxon>Hippoboscoidea</taxon>
        <taxon>Glossinidae</taxon>
        <taxon>Glossina</taxon>
    </lineage>
</organism>